<accession>A0ACC0UCX1</accession>
<protein>
    <submittedName>
        <fullName evidence="1">Sodium/hydrogen exchanger family-domain-containing protein</fullName>
    </submittedName>
</protein>
<reference evidence="1" key="1">
    <citation type="submission" date="2021-03" db="EMBL/GenBank/DDBJ databases">
        <title>Evolutionary priming and transition to the ectomycorrhizal habit in an iconic lineage of mushroom-forming fungi: is preadaptation a requirement?</title>
        <authorList>
            <consortium name="DOE Joint Genome Institute"/>
            <person name="Looney B.P."/>
            <person name="Miyauchi S."/>
            <person name="Morin E."/>
            <person name="Drula E."/>
            <person name="Courty P.E."/>
            <person name="Chicoki N."/>
            <person name="Fauchery L."/>
            <person name="Kohler A."/>
            <person name="Kuo A."/>
            <person name="LaButti K."/>
            <person name="Pangilinan J."/>
            <person name="Lipzen A."/>
            <person name="Riley R."/>
            <person name="Andreopoulos W."/>
            <person name="He G."/>
            <person name="Johnson J."/>
            <person name="Barry K.W."/>
            <person name="Grigoriev I.V."/>
            <person name="Nagy L."/>
            <person name="Hibbett D."/>
            <person name="Henrissat B."/>
            <person name="Matheny P.B."/>
            <person name="Labbe J."/>
            <person name="Martin A.F."/>
        </authorList>
    </citation>
    <scope>NUCLEOTIDE SEQUENCE</scope>
    <source>
        <strain evidence="1">BPL698</strain>
    </source>
</reference>
<keyword evidence="2" id="KW-1185">Reference proteome</keyword>
<evidence type="ECO:0000313" key="1">
    <source>
        <dbReference type="EMBL" id="KAI9509473.1"/>
    </source>
</evidence>
<organism evidence="1 2">
    <name type="scientific">Russula earlei</name>
    <dbReference type="NCBI Taxonomy" id="71964"/>
    <lineage>
        <taxon>Eukaryota</taxon>
        <taxon>Fungi</taxon>
        <taxon>Dikarya</taxon>
        <taxon>Basidiomycota</taxon>
        <taxon>Agaricomycotina</taxon>
        <taxon>Agaricomycetes</taxon>
        <taxon>Russulales</taxon>
        <taxon>Russulaceae</taxon>
        <taxon>Russula</taxon>
    </lineage>
</organism>
<dbReference type="EMBL" id="JAGFNK010000064">
    <property type="protein sequence ID" value="KAI9509473.1"/>
    <property type="molecule type" value="Genomic_DNA"/>
</dbReference>
<proteinExistence type="predicted"/>
<gene>
    <name evidence="1" type="ORF">F5148DRAFT_1012253</name>
</gene>
<evidence type="ECO:0000313" key="2">
    <source>
        <dbReference type="Proteomes" id="UP001207468"/>
    </source>
</evidence>
<sequence>MHFHPLDASTPHILYACLGGFVVFFGMFSLFIREKLYIGEACWAFLFGVIIGPYGANIFDPHSWGNSTAESANHITLEFTRIVIAIGVFAVGVELPKKYMYRHWKSLFFLLVPVMAWGWFVSAAFIYALIPNLHFLSSLAIAACLTPTDPILAAAVIGGKYADKHVPAHLRHLLAAESASNDGAAYPFLYFALYLTVDRTTGEAMKDWFLTLWLYQIVLSVIWGSALGYGFRHLMKFCERKDLIDRQSYVAQYVSLALLTVGTTTLFGSDDLLASFACGTTFAWDGFFNKQTEASVFSSVIDLLLNTAAFVYVGAWMPFDSFSDGSLSLSVGRLISIAVLILLLRRLPIMVALFKWIPDIKSFREALFSGHFGPIGIGAIFTSTLATESLPRPQNPPANQAERLASIIQPVVAFMVLCSILIHGLSIPFFSLGRRVTTVTRTWSRQPSLPDWALHTRRVERAEDVVINRDPMSVTEHGQAGDAAKDDLTSKLSEPVWPEDDEKRDRALPKEGHPDTDALGVAVAEPEEAKPDNVPDGTEVYSEWREGPHRIIEQRTGPGEEIWVEVQRNAYGPSEAERITRVFRRGGQAAVHRAADEFIGGVMQHVQHDVESGVKGTFGLHGDDSRGSPHQHTSPRHSHLYGEVPVVYAPESAQIGLDPSAEPENVGIRQDEEGWVSDQSSPDVVVEVGHRQTAVRHPNNRASKKRRIDRRSSTRSHHRSRQPTSTPTETLTSTGSSTAPVAGPSTVNPDMPSSPVSGPSSSPTDIADEEPRGRMPATSAPSTLAGHRQPRHMRIVSLRGAETASREVSPARSVRWADAGVGHSPMTARWPQSASAQGSRTGSRAPSPGPPTPGEPTEHALA</sequence>
<name>A0ACC0UCX1_9AGAM</name>
<comment type="caution">
    <text evidence="1">The sequence shown here is derived from an EMBL/GenBank/DDBJ whole genome shotgun (WGS) entry which is preliminary data.</text>
</comment>
<dbReference type="Proteomes" id="UP001207468">
    <property type="component" value="Unassembled WGS sequence"/>
</dbReference>